<name>A0AAW6XH20_9GAMM</name>
<dbReference type="AlphaFoldDB" id="A0AAW6XH20"/>
<keyword evidence="5" id="KW-1185">Reference proteome</keyword>
<proteinExistence type="predicted"/>
<feature type="transmembrane region" description="Helical" evidence="1">
    <location>
        <begin position="12"/>
        <end position="29"/>
    </location>
</feature>
<comment type="caution">
    <text evidence="2">The sequence shown here is derived from an EMBL/GenBank/DDBJ whole genome shotgun (WGS) entry which is preliminary data.</text>
</comment>
<keyword evidence="1" id="KW-0472">Membrane</keyword>
<dbReference type="EMBL" id="JARTOI010000015">
    <property type="protein sequence ID" value="MDK5171087.1"/>
    <property type="molecule type" value="Genomic_DNA"/>
</dbReference>
<dbReference type="RefSeq" id="WP_172417747.1">
    <property type="nucleotide sequence ID" value="NZ_CP109739.1"/>
</dbReference>
<dbReference type="InterPro" id="IPR007360">
    <property type="entry name" value="SirB"/>
</dbReference>
<feature type="transmembrane region" description="Helical" evidence="1">
    <location>
        <begin position="50"/>
        <end position="70"/>
    </location>
</feature>
<dbReference type="Pfam" id="PF04247">
    <property type="entry name" value="SirB"/>
    <property type="match status" value="1"/>
</dbReference>
<organism evidence="2 4">
    <name type="scientific">Serratia nevei</name>
    <dbReference type="NCBI Taxonomy" id="2703794"/>
    <lineage>
        <taxon>Bacteria</taxon>
        <taxon>Pseudomonadati</taxon>
        <taxon>Pseudomonadota</taxon>
        <taxon>Gammaproteobacteria</taxon>
        <taxon>Enterobacterales</taxon>
        <taxon>Yersiniaceae</taxon>
        <taxon>Serratia</taxon>
    </lineage>
</organism>
<dbReference type="Proteomes" id="UP001174748">
    <property type="component" value="Unassembled WGS sequence"/>
</dbReference>
<dbReference type="PIRSF" id="PIRSF005610">
    <property type="entry name" value="SirB"/>
    <property type="match status" value="1"/>
</dbReference>
<dbReference type="PANTHER" id="PTHR39594:SF1">
    <property type="entry name" value="PROTEIN YCHQ"/>
    <property type="match status" value="1"/>
</dbReference>
<feature type="transmembrane region" description="Helical" evidence="1">
    <location>
        <begin position="106"/>
        <end position="123"/>
    </location>
</feature>
<evidence type="ECO:0000256" key="1">
    <source>
        <dbReference type="SAM" id="Phobius"/>
    </source>
</evidence>
<feature type="transmembrane region" description="Helical" evidence="1">
    <location>
        <begin position="76"/>
        <end position="94"/>
    </location>
</feature>
<evidence type="ECO:0000313" key="5">
    <source>
        <dbReference type="Proteomes" id="UP001174748"/>
    </source>
</evidence>
<protein>
    <submittedName>
        <fullName evidence="2">SirB2 family protein</fullName>
    </submittedName>
</protein>
<dbReference type="EMBL" id="JARTLO010000070">
    <property type="protein sequence ID" value="MDK4769379.1"/>
    <property type="molecule type" value="Genomic_DNA"/>
</dbReference>
<gene>
    <name evidence="2" type="ORF">P9854_26900</name>
    <name evidence="3" type="ORF">P9921_11455</name>
</gene>
<sequence>MMTAYTALKHFHLLTVAISIALFVLRFFWQWRRSPIMGRRWVKVAPHLNDTLLFVSGIALVVMFGFYPLLGMDSWLTEKLFGVIIYILLGYVALGKKTKSQRLRTVAFVLALGCLYLIIKLATTKIPFLMGYL</sequence>
<evidence type="ECO:0000313" key="3">
    <source>
        <dbReference type="EMBL" id="MDK5171087.1"/>
    </source>
</evidence>
<keyword evidence="1" id="KW-1133">Transmembrane helix</keyword>
<evidence type="ECO:0000313" key="4">
    <source>
        <dbReference type="Proteomes" id="UP001173597"/>
    </source>
</evidence>
<keyword evidence="1" id="KW-0812">Transmembrane</keyword>
<dbReference type="Proteomes" id="UP001173597">
    <property type="component" value="Unassembled WGS sequence"/>
</dbReference>
<reference evidence="2" key="1">
    <citation type="submission" date="2023-01" db="EMBL/GenBank/DDBJ databases">
        <title>Genomic dissection of endemic carbapenem resistance: metallo-beta-lactamase gene dissemination through clonal, plasmid and integron transfer pathways.</title>
        <authorList>
            <person name="Macesic N."/>
        </authorList>
    </citation>
    <scope>NUCLEOTIDE SEQUENCE</scope>
    <source>
        <strain evidence="3">CPO382</strain>
        <strain evidence="2">CPO573</strain>
    </source>
</reference>
<accession>A0AAW6XH20</accession>
<dbReference type="PANTHER" id="PTHR39594">
    <property type="entry name" value="PROTEIN YCHQ"/>
    <property type="match status" value="1"/>
</dbReference>
<evidence type="ECO:0000313" key="2">
    <source>
        <dbReference type="EMBL" id="MDK4769379.1"/>
    </source>
</evidence>
<dbReference type="GO" id="GO:0005886">
    <property type="term" value="C:plasma membrane"/>
    <property type="evidence" value="ECO:0007669"/>
    <property type="project" value="TreeGrafter"/>
</dbReference>